<evidence type="ECO:0000313" key="1">
    <source>
        <dbReference type="EMBL" id="KAL0632292.1"/>
    </source>
</evidence>
<dbReference type="EMBL" id="JBBBZM010000176">
    <property type="protein sequence ID" value="KAL0632292.1"/>
    <property type="molecule type" value="Genomic_DNA"/>
</dbReference>
<dbReference type="Pfam" id="PF11578">
    <property type="entry name" value="DUF3237"/>
    <property type="match status" value="1"/>
</dbReference>
<protein>
    <submittedName>
        <fullName evidence="1">Uncharacterized protein</fullName>
    </submittedName>
</protein>
<evidence type="ECO:0000313" key="2">
    <source>
        <dbReference type="Proteomes" id="UP001447188"/>
    </source>
</evidence>
<keyword evidence="2" id="KW-1185">Reference proteome</keyword>
<reference evidence="1 2" key="1">
    <citation type="submission" date="2024-02" db="EMBL/GenBank/DDBJ databases">
        <title>Discinaceae phylogenomics.</title>
        <authorList>
            <person name="Dirks A.C."/>
            <person name="James T.Y."/>
        </authorList>
    </citation>
    <scope>NUCLEOTIDE SEQUENCE [LARGE SCALE GENOMIC DNA]</scope>
    <source>
        <strain evidence="1 2">ACD0624</strain>
    </source>
</reference>
<name>A0ABR3G9A6_9PEZI</name>
<proteinExistence type="predicted"/>
<organism evidence="1 2">
    <name type="scientific">Discina gigas</name>
    <dbReference type="NCBI Taxonomy" id="1032678"/>
    <lineage>
        <taxon>Eukaryota</taxon>
        <taxon>Fungi</taxon>
        <taxon>Dikarya</taxon>
        <taxon>Ascomycota</taxon>
        <taxon>Pezizomycotina</taxon>
        <taxon>Pezizomycetes</taxon>
        <taxon>Pezizales</taxon>
        <taxon>Discinaceae</taxon>
        <taxon>Discina</taxon>
    </lineage>
</organism>
<dbReference type="Gene3D" id="2.40.160.20">
    <property type="match status" value="1"/>
</dbReference>
<dbReference type="Proteomes" id="UP001447188">
    <property type="component" value="Unassembled WGS sequence"/>
</dbReference>
<accession>A0ABR3G9A6</accession>
<gene>
    <name evidence="1" type="ORF">Q9L58_008812</name>
</gene>
<comment type="caution">
    <text evidence="1">The sequence shown here is derived from an EMBL/GenBank/DDBJ whole genome shotgun (WGS) entry which is preliminary data.</text>
</comment>
<sequence length="171" mass="18599">MSSGFPTLQPAFKLIVDVSPANHIGTVASGSTLIHFPTSTGTLISVPGFAHEVNAKIIFGCDYLYMDPDASKMRVNVNGVAKTDDDVMISFKYFGTHYLTDEMKQALAGGTQTVTMPFGQSTTYLTFESGHEKYKDLENHTFVGNCRFIVVNGKVAVETRLSMVIPSTAMD</sequence>